<evidence type="ECO:0000313" key="15">
    <source>
        <dbReference type="EMBL" id="WYJ75615.1"/>
    </source>
</evidence>
<proteinExistence type="inferred from homology"/>
<comment type="subcellular location">
    <subcellularLocation>
        <location evidence="2 11">Cell membrane</location>
        <topology evidence="2 11">Lipid-anchor</topology>
    </subcellularLocation>
</comment>
<dbReference type="Pfam" id="PF00639">
    <property type="entry name" value="Rotamase"/>
    <property type="match status" value="1"/>
</dbReference>
<dbReference type="PANTHER" id="PTHR47245:SF1">
    <property type="entry name" value="FOLDASE PROTEIN PRSA"/>
    <property type="match status" value="1"/>
</dbReference>
<gene>
    <name evidence="11" type="primary">prsA</name>
    <name evidence="15" type="ORF">DOK78_000191</name>
</gene>
<evidence type="ECO:0000256" key="10">
    <source>
        <dbReference type="ARBA" id="ARBA00023288"/>
    </source>
</evidence>
<dbReference type="PROSITE" id="PS50198">
    <property type="entry name" value="PPIC_PPIASE_2"/>
    <property type="match status" value="1"/>
</dbReference>
<dbReference type="SUPFAM" id="SSF109998">
    <property type="entry name" value="Triger factor/SurA peptide-binding domain-like"/>
    <property type="match status" value="1"/>
</dbReference>
<evidence type="ECO:0000256" key="13">
    <source>
        <dbReference type="SAM" id="SignalP"/>
    </source>
</evidence>
<feature type="region of interest" description="Disordered" evidence="12">
    <location>
        <begin position="296"/>
        <end position="323"/>
    </location>
</feature>
<evidence type="ECO:0000256" key="5">
    <source>
        <dbReference type="ARBA" id="ARBA00022729"/>
    </source>
</evidence>
<evidence type="ECO:0000256" key="9">
    <source>
        <dbReference type="ARBA" id="ARBA00023235"/>
    </source>
</evidence>
<dbReference type="SUPFAM" id="SSF54534">
    <property type="entry name" value="FKBP-like"/>
    <property type="match status" value="1"/>
</dbReference>
<dbReference type="RefSeq" id="WP_207871794.1">
    <property type="nucleotide sequence ID" value="NZ_CP147251.1"/>
</dbReference>
<evidence type="ECO:0000256" key="3">
    <source>
        <dbReference type="ARBA" id="ARBA00006071"/>
    </source>
</evidence>
<dbReference type="InterPro" id="IPR050245">
    <property type="entry name" value="PrsA_foldase"/>
</dbReference>
<reference evidence="15 16" key="1">
    <citation type="submission" date="2024-03" db="EMBL/GenBank/DDBJ databases">
        <title>The Genome Sequence of Enterococcus sp. DIV2402.</title>
        <authorList>
            <consortium name="The Broad Institute Genomics Platform"/>
            <consortium name="The Broad Institute Microbial Omics Core"/>
            <consortium name="The Broad Institute Genomic Center for Infectious Diseases"/>
            <person name="Earl A."/>
            <person name="Manson A."/>
            <person name="Gilmore M."/>
            <person name="Schwartman J."/>
            <person name="Shea T."/>
            <person name="Abouelleil A."/>
            <person name="Cao P."/>
            <person name="Chapman S."/>
            <person name="Cusick C."/>
            <person name="Young S."/>
            <person name="Neafsey D."/>
            <person name="Nusbaum C."/>
            <person name="Birren B."/>
        </authorList>
    </citation>
    <scope>NUCLEOTIDE SEQUENCE [LARGE SCALE GENOMIC DNA]</scope>
    <source>
        <strain evidence="15 16">DIV2402</strain>
    </source>
</reference>
<dbReference type="InterPro" id="IPR046357">
    <property type="entry name" value="PPIase_dom_sf"/>
</dbReference>
<evidence type="ECO:0000256" key="7">
    <source>
        <dbReference type="ARBA" id="ARBA00023136"/>
    </source>
</evidence>
<keyword evidence="8 11" id="KW-0564">Palmitate</keyword>
<evidence type="ECO:0000256" key="8">
    <source>
        <dbReference type="ARBA" id="ARBA00023139"/>
    </source>
</evidence>
<evidence type="ECO:0000256" key="6">
    <source>
        <dbReference type="ARBA" id="ARBA00023110"/>
    </source>
</evidence>
<evidence type="ECO:0000256" key="11">
    <source>
        <dbReference type="HAMAP-Rule" id="MF_01145"/>
    </source>
</evidence>
<dbReference type="EC" id="5.2.1.8" evidence="11"/>
<dbReference type="PANTHER" id="PTHR47245">
    <property type="entry name" value="PEPTIDYLPROLYL ISOMERASE"/>
    <property type="match status" value="1"/>
</dbReference>
<evidence type="ECO:0000256" key="4">
    <source>
        <dbReference type="ARBA" id="ARBA00022475"/>
    </source>
</evidence>
<dbReference type="InterPro" id="IPR027304">
    <property type="entry name" value="Trigger_fact/SurA_dom_sf"/>
</dbReference>
<evidence type="ECO:0000259" key="14">
    <source>
        <dbReference type="PROSITE" id="PS50198"/>
    </source>
</evidence>
<comment type="similarity">
    <text evidence="3 11">Belongs to the PrsA family.</text>
</comment>
<evidence type="ECO:0000256" key="12">
    <source>
        <dbReference type="SAM" id="MobiDB-lite"/>
    </source>
</evidence>
<keyword evidence="6 11" id="KW-0697">Rotamase</keyword>
<sequence>MKKKILLAVVGAMSVFTLAACSGNTNTEIATMKGAKLTVEDFYEKAKTDQNSQQIVFDMILSEVFTSKYGDKVTDKDVEKEITNVFGDTFEDQLKASGMSRKEVENSIRESLAFKEGLKAHVDLTDADLKAAWDSFHPEVEAQLIAVTSEDEAKEVKEEVSKKDADFGKVAKEKSVDASKEDSGKVKFDSSTAATTIPEEVKAAAWDLKDGEISEPIAVNSAYGTSYYVVKMVKNQSKGNDMSKYEDKIKEIATDTKLNDSEFTTKAIGEELVDANVKIKDEAFSNILTNFIDAAETKSSSDSDAKEATTKESETNASTEESK</sequence>
<dbReference type="EMBL" id="CP147251">
    <property type="protein sequence ID" value="WYJ75615.1"/>
    <property type="molecule type" value="Genomic_DNA"/>
</dbReference>
<comment type="catalytic activity">
    <reaction evidence="1 11">
        <text>[protein]-peptidylproline (omega=180) = [protein]-peptidylproline (omega=0)</text>
        <dbReference type="Rhea" id="RHEA:16237"/>
        <dbReference type="Rhea" id="RHEA-COMP:10747"/>
        <dbReference type="Rhea" id="RHEA-COMP:10748"/>
        <dbReference type="ChEBI" id="CHEBI:83833"/>
        <dbReference type="ChEBI" id="CHEBI:83834"/>
        <dbReference type="EC" id="5.2.1.8"/>
    </reaction>
</comment>
<dbReference type="InterPro" id="IPR000297">
    <property type="entry name" value="PPIase_PpiC"/>
</dbReference>
<accession>A0ABZ2SIA1</accession>
<keyword evidence="9 11" id="KW-0413">Isomerase</keyword>
<keyword evidence="5 11" id="KW-0732">Signal</keyword>
<organism evidence="15 16">
    <name type="scientific">Candidatus Enterococcus lowellii</name>
    <dbReference type="NCBI Taxonomy" id="2230877"/>
    <lineage>
        <taxon>Bacteria</taxon>
        <taxon>Bacillati</taxon>
        <taxon>Bacillota</taxon>
        <taxon>Bacilli</taxon>
        <taxon>Lactobacillales</taxon>
        <taxon>Enterococcaceae</taxon>
        <taxon>Enterococcus</taxon>
    </lineage>
</organism>
<name>A0ABZ2SIA1_9ENTE</name>
<evidence type="ECO:0000256" key="2">
    <source>
        <dbReference type="ARBA" id="ARBA00004193"/>
    </source>
</evidence>
<keyword evidence="16" id="KW-1185">Reference proteome</keyword>
<protein>
    <recommendedName>
        <fullName evidence="11">Foldase protein PrsA</fullName>
        <ecNumber evidence="11">5.2.1.8</ecNumber>
    </recommendedName>
</protein>
<evidence type="ECO:0000313" key="16">
    <source>
        <dbReference type="Proteomes" id="UP000664701"/>
    </source>
</evidence>
<dbReference type="PROSITE" id="PS51257">
    <property type="entry name" value="PROKAR_LIPOPROTEIN"/>
    <property type="match status" value="1"/>
</dbReference>
<comment type="function">
    <text evidence="11">Plays a major role in protein secretion by helping the post-translocational extracellular folding of several secreted proteins.</text>
</comment>
<keyword evidence="7 11" id="KW-0472">Membrane</keyword>
<dbReference type="InterPro" id="IPR023059">
    <property type="entry name" value="Foldase_PrsA"/>
</dbReference>
<dbReference type="Gene3D" id="3.10.50.40">
    <property type="match status" value="1"/>
</dbReference>
<feature type="chain" id="PRO_5045506755" description="Foldase protein PrsA" evidence="13">
    <location>
        <begin position="20"/>
        <end position="323"/>
    </location>
</feature>
<feature type="domain" description="PpiC" evidence="14">
    <location>
        <begin position="137"/>
        <end position="223"/>
    </location>
</feature>
<keyword evidence="4 11" id="KW-1003">Cell membrane</keyword>
<evidence type="ECO:0000256" key="1">
    <source>
        <dbReference type="ARBA" id="ARBA00000971"/>
    </source>
</evidence>
<keyword evidence="10 11" id="KW-0449">Lipoprotein</keyword>
<dbReference type="HAMAP" id="MF_01145">
    <property type="entry name" value="Foldase_PrsA"/>
    <property type="match status" value="1"/>
</dbReference>
<feature type="signal peptide" evidence="13">
    <location>
        <begin position="1"/>
        <end position="19"/>
    </location>
</feature>
<dbReference type="Proteomes" id="UP000664701">
    <property type="component" value="Chromosome"/>
</dbReference>